<comment type="caution">
    <text evidence="1">The sequence shown here is derived from an EMBL/GenBank/DDBJ whole genome shotgun (WGS) entry which is preliminary data.</text>
</comment>
<dbReference type="RefSeq" id="WP_246947027.1">
    <property type="nucleotide sequence ID" value="NZ_JALKII010000001.1"/>
</dbReference>
<sequence>MIMRQRRLRRAADQVELSVALRRAELGQHAADMAERWQARLRSPLAVPVAFGAGVVFGQLRGAMSLSASAVRLTAALVRFERMAATFTLLAAYAADRVHLTVEHLAAVRGDTPRSD</sequence>
<evidence type="ECO:0000313" key="1">
    <source>
        <dbReference type="EMBL" id="MCK0536122.1"/>
    </source>
</evidence>
<keyword evidence="2" id="KW-1185">Reference proteome</keyword>
<dbReference type="EMBL" id="JALKII010000001">
    <property type="protein sequence ID" value="MCK0536122.1"/>
    <property type="molecule type" value="Genomic_DNA"/>
</dbReference>
<gene>
    <name evidence="1" type="ORF">MU846_00160</name>
</gene>
<organism evidence="1 2">
    <name type="scientific">Alcanivorax quisquiliarum</name>
    <dbReference type="NCBI Taxonomy" id="2933565"/>
    <lineage>
        <taxon>Bacteria</taxon>
        <taxon>Pseudomonadati</taxon>
        <taxon>Pseudomonadota</taxon>
        <taxon>Gammaproteobacteria</taxon>
        <taxon>Oceanospirillales</taxon>
        <taxon>Alcanivoracaceae</taxon>
        <taxon>Alcanivorax</taxon>
    </lineage>
</organism>
<protein>
    <submittedName>
        <fullName evidence="1">Uncharacterized protein</fullName>
    </submittedName>
</protein>
<name>A0ABT0E2T1_9GAMM</name>
<dbReference type="Proteomes" id="UP001165524">
    <property type="component" value="Unassembled WGS sequence"/>
</dbReference>
<reference evidence="1" key="1">
    <citation type="submission" date="2022-04" db="EMBL/GenBank/DDBJ databases">
        <title>Alcanivorax sp. CY1518 draft genome sequence.</title>
        <authorList>
            <person name="Zhao G."/>
            <person name="An M."/>
        </authorList>
    </citation>
    <scope>NUCLEOTIDE SEQUENCE</scope>
    <source>
        <strain evidence="1">CY1518</strain>
    </source>
</reference>
<proteinExistence type="predicted"/>
<evidence type="ECO:0000313" key="2">
    <source>
        <dbReference type="Proteomes" id="UP001165524"/>
    </source>
</evidence>
<accession>A0ABT0E2T1</accession>